<dbReference type="Proteomes" id="UP000561011">
    <property type="component" value="Unassembled WGS sequence"/>
</dbReference>
<protein>
    <submittedName>
        <fullName evidence="1">NYN domain-containing protein</fullName>
    </submittedName>
</protein>
<dbReference type="Gene3D" id="3.40.50.1010">
    <property type="entry name" value="5'-nuclease"/>
    <property type="match status" value="1"/>
</dbReference>
<gene>
    <name evidence="1" type="ORF">HZZ10_12205</name>
</gene>
<proteinExistence type="predicted"/>
<dbReference type="EMBL" id="JACBYE010000030">
    <property type="protein sequence ID" value="NYS94278.1"/>
    <property type="molecule type" value="Genomic_DNA"/>
</dbReference>
<evidence type="ECO:0000313" key="1">
    <source>
        <dbReference type="EMBL" id="NYS94278.1"/>
    </source>
</evidence>
<dbReference type="AlphaFoldDB" id="A0A853EZN6"/>
<comment type="caution">
    <text evidence="1">The sequence shown here is derived from an EMBL/GenBank/DDBJ whole genome shotgun (WGS) entry which is preliminary data.</text>
</comment>
<accession>A0A853EZN6</accession>
<sequence length="192" mass="21438">MSGIETRSARPTYLLVDGENIDATLGMNVLGHRPAPEERPRWDRISEFALSLWGQPVTPLFFLNASSGQMPMPFVQALLAMGYRPIPLAGASHEKVVDMGIQRTLEAIKDVDGDVLLASHDGDFLPQVEALLDGERRVGLMCFREFVNGRLNELSARGLQFFDLEETVGAFTTPLPRVRIIPIEEFDPLRYI</sequence>
<reference evidence="1 2" key="1">
    <citation type="submission" date="2020-07" db="EMBL/GenBank/DDBJ databases">
        <title>MOT database genomes.</title>
        <authorList>
            <person name="Joseph S."/>
            <person name="Aduse-Opoku J."/>
            <person name="Hashim A."/>
            <person name="Wade W."/>
            <person name="Curtis M."/>
        </authorList>
    </citation>
    <scope>NUCLEOTIDE SEQUENCE [LARGE SCALE GENOMIC DNA]</scope>
    <source>
        <strain evidence="1 2">DSM 100099</strain>
    </source>
</reference>
<keyword evidence="2" id="KW-1185">Reference proteome</keyword>
<organism evidence="1 2">
    <name type="scientific">Sanguibacter inulinus</name>
    <dbReference type="NCBI Taxonomy" id="60922"/>
    <lineage>
        <taxon>Bacteria</taxon>
        <taxon>Bacillati</taxon>
        <taxon>Actinomycetota</taxon>
        <taxon>Actinomycetes</taxon>
        <taxon>Micrococcales</taxon>
        <taxon>Sanguibacteraceae</taxon>
        <taxon>Sanguibacter</taxon>
    </lineage>
</organism>
<dbReference type="RefSeq" id="WP_056128190.1">
    <property type="nucleotide sequence ID" value="NZ_JACBYE010000030.1"/>
</dbReference>
<name>A0A853EZN6_9MICO</name>
<evidence type="ECO:0000313" key="2">
    <source>
        <dbReference type="Proteomes" id="UP000561011"/>
    </source>
</evidence>